<feature type="transmembrane region" description="Helical" evidence="1">
    <location>
        <begin position="102"/>
        <end position="122"/>
    </location>
</feature>
<protein>
    <submittedName>
        <fullName evidence="2">Uncharacterized protein</fullName>
    </submittedName>
</protein>
<feature type="transmembrane region" description="Helical" evidence="1">
    <location>
        <begin position="71"/>
        <end position="90"/>
    </location>
</feature>
<dbReference type="InParanoid" id="B9TEW2"/>
<proteinExistence type="predicted"/>
<feature type="transmembrane region" description="Helical" evidence="1">
    <location>
        <begin position="211"/>
        <end position="233"/>
    </location>
</feature>
<keyword evidence="1" id="KW-0812">Transmembrane</keyword>
<sequence length="248" mass="26051">MTAFSHLDGSSAWSTQERHFQIAFVVCSGLTVLAGTMAIIATGAGASLWLRNPVMWGATVALCAGLRRFRMPPPWLLAVMIAALALSILVGPNQSGVHRWLAVGHVQLNIAALIMPSAIVLMARGRRMNGQPGYALAALGMAAMLAWQPDMSQLTALIAAAVMWAVAQRRSRALAWIAPAALLALLICANRPDPLDAVPHVEGIFRLAAEVSPILAWCGAACLLLTSLSPLAVANDVNKRPAAVALSA</sequence>
<gene>
    <name evidence="2" type="ORF">RCOM_1930390</name>
</gene>
<reference evidence="3" key="1">
    <citation type="journal article" date="2010" name="Nat. Biotechnol.">
        <title>Draft genome sequence of the oilseed species Ricinus communis.</title>
        <authorList>
            <person name="Chan A.P."/>
            <person name="Crabtree J."/>
            <person name="Zhao Q."/>
            <person name="Lorenzi H."/>
            <person name="Orvis J."/>
            <person name="Puiu D."/>
            <person name="Melake-Berhan A."/>
            <person name="Jones K.M."/>
            <person name="Redman J."/>
            <person name="Chen G."/>
            <person name="Cahoon E.B."/>
            <person name="Gedil M."/>
            <person name="Stanke M."/>
            <person name="Haas B.J."/>
            <person name="Wortman J.R."/>
            <person name="Fraser-Liggett C.M."/>
            <person name="Ravel J."/>
            <person name="Rabinowicz P.D."/>
        </authorList>
    </citation>
    <scope>NUCLEOTIDE SEQUENCE [LARGE SCALE GENOMIC DNA]</scope>
    <source>
        <strain evidence="3">cv. Hale</strain>
    </source>
</reference>
<evidence type="ECO:0000313" key="2">
    <source>
        <dbReference type="EMBL" id="EEF25601.1"/>
    </source>
</evidence>
<name>B9TEW2_RICCO</name>
<dbReference type="EMBL" id="EQ979320">
    <property type="protein sequence ID" value="EEF25601.1"/>
    <property type="molecule type" value="Genomic_DNA"/>
</dbReference>
<feature type="transmembrane region" description="Helical" evidence="1">
    <location>
        <begin position="173"/>
        <end position="190"/>
    </location>
</feature>
<accession>B9TEW2</accession>
<keyword evidence="1" id="KW-1133">Transmembrane helix</keyword>
<evidence type="ECO:0000256" key="1">
    <source>
        <dbReference type="SAM" id="Phobius"/>
    </source>
</evidence>
<dbReference type="Proteomes" id="UP000008311">
    <property type="component" value="Unassembled WGS sequence"/>
</dbReference>
<evidence type="ECO:0000313" key="3">
    <source>
        <dbReference type="Proteomes" id="UP000008311"/>
    </source>
</evidence>
<feature type="transmembrane region" description="Helical" evidence="1">
    <location>
        <begin position="20"/>
        <end position="50"/>
    </location>
</feature>
<dbReference type="AlphaFoldDB" id="B9TEW2"/>
<feature type="non-terminal residue" evidence="2">
    <location>
        <position position="248"/>
    </location>
</feature>
<keyword evidence="3" id="KW-1185">Reference proteome</keyword>
<keyword evidence="1" id="KW-0472">Membrane</keyword>
<organism evidence="2 3">
    <name type="scientific">Ricinus communis</name>
    <name type="common">Castor bean</name>
    <dbReference type="NCBI Taxonomy" id="3988"/>
    <lineage>
        <taxon>Eukaryota</taxon>
        <taxon>Viridiplantae</taxon>
        <taxon>Streptophyta</taxon>
        <taxon>Embryophyta</taxon>
        <taxon>Tracheophyta</taxon>
        <taxon>Spermatophyta</taxon>
        <taxon>Magnoliopsida</taxon>
        <taxon>eudicotyledons</taxon>
        <taxon>Gunneridae</taxon>
        <taxon>Pentapetalae</taxon>
        <taxon>rosids</taxon>
        <taxon>fabids</taxon>
        <taxon>Malpighiales</taxon>
        <taxon>Euphorbiaceae</taxon>
        <taxon>Acalyphoideae</taxon>
        <taxon>Acalypheae</taxon>
        <taxon>Ricinus</taxon>
    </lineage>
</organism>